<dbReference type="GO" id="GO:0005819">
    <property type="term" value="C:spindle"/>
    <property type="evidence" value="ECO:0007669"/>
    <property type="project" value="UniProtKB-SubCell"/>
</dbReference>
<comment type="subcellular location">
    <subcellularLocation>
        <location evidence="1">Cytoplasm</location>
        <location evidence="1">Cytoskeleton</location>
        <location evidence="1">Spindle</location>
    </subcellularLocation>
</comment>
<feature type="domain" description="Hyaluronan-mediated motility receptor C-terminal" evidence="6">
    <location>
        <begin position="211"/>
        <end position="363"/>
    </location>
</feature>
<evidence type="ECO:0000259" key="6">
    <source>
        <dbReference type="Pfam" id="PF15908"/>
    </source>
</evidence>
<keyword evidence="3" id="KW-0206">Cytoskeleton</keyword>
<evidence type="ECO:0000256" key="5">
    <source>
        <dbReference type="SAM" id="MobiDB-lite"/>
    </source>
</evidence>
<dbReference type="InterPro" id="IPR031794">
    <property type="entry name" value="HMMR_C"/>
</dbReference>
<protein>
    <submittedName>
        <fullName evidence="7">Hyaluronan mediated motility receptor</fullName>
    </submittedName>
</protein>
<feature type="coiled-coil region" evidence="4">
    <location>
        <begin position="239"/>
        <end position="331"/>
    </location>
</feature>
<dbReference type="AlphaFoldDB" id="A0A8D2JBK2"/>
<dbReference type="InterPro" id="IPR026203">
    <property type="entry name" value="IHABP"/>
</dbReference>
<keyword evidence="2" id="KW-0963">Cytoplasm</keyword>
<reference evidence="7" key="1">
    <citation type="submission" date="2025-08" db="UniProtKB">
        <authorList>
            <consortium name="Ensembl"/>
        </authorList>
    </citation>
    <scope>IDENTIFICATION</scope>
</reference>
<feature type="region of interest" description="Disordered" evidence="5">
    <location>
        <begin position="339"/>
        <end position="367"/>
    </location>
</feature>
<evidence type="ECO:0000313" key="7">
    <source>
        <dbReference type="Ensembl" id="ENSVKKP00000007241.1"/>
    </source>
</evidence>
<dbReference type="Proteomes" id="UP000694545">
    <property type="component" value="Unplaced"/>
</dbReference>
<evidence type="ECO:0000256" key="3">
    <source>
        <dbReference type="ARBA" id="ARBA00023212"/>
    </source>
</evidence>
<accession>A0A8D2JBK2</accession>
<proteinExistence type="predicted"/>
<keyword evidence="8" id="KW-1185">Reference proteome</keyword>
<dbReference type="Pfam" id="PF15908">
    <property type="entry name" value="HMMR_C"/>
    <property type="match status" value="1"/>
</dbReference>
<evidence type="ECO:0000256" key="4">
    <source>
        <dbReference type="SAM" id="Coils"/>
    </source>
</evidence>
<feature type="coiled-coil region" evidence="4">
    <location>
        <begin position="8"/>
        <end position="113"/>
    </location>
</feature>
<evidence type="ECO:0000313" key="8">
    <source>
        <dbReference type="Proteomes" id="UP000694545"/>
    </source>
</evidence>
<name>A0A8D2JBK2_VARKO</name>
<evidence type="ECO:0000256" key="1">
    <source>
        <dbReference type="ARBA" id="ARBA00004186"/>
    </source>
</evidence>
<keyword evidence="4" id="KW-0175">Coiled coil</keyword>
<dbReference type="Ensembl" id="ENSVKKT00000007433.1">
    <property type="protein sequence ID" value="ENSVKKP00000007241.1"/>
    <property type="gene ID" value="ENSVKKG00000005214.1"/>
</dbReference>
<sequence>MYILEKCCIEYGEKKQTLNAEIKSLKEKLNLEEQEHQKQKEAWKEAFASEHQKLLEFQEEMTEEREILRRELKETMDELERLHTKESKVDELLKRLEQENESQAEELAWLEEKLKGFVHAPPPCMAASSCALYNLPSTYSALFFSLDVANISLYFKLEKNFLLSHTFRMLLDAEAKIALKNEEIKRIKDSSAVQVANLQAKLEEQSKYLTKQLEMERKTIAEKVESDYREQIETWHALYEELYNKVKPFQKQLDAYEAEKNALLNEQGVAQEELNKISDAYAKLLGHQNQKQKIKHVMKLKEENTQLKQEVSRLRAQIAKEKKARGDLQEQMNAIQGIKRFDPSKAFQHSAKENVAPKTPFKESECL</sequence>
<evidence type="ECO:0000256" key="2">
    <source>
        <dbReference type="ARBA" id="ARBA00022490"/>
    </source>
</evidence>
<dbReference type="Gene3D" id="1.20.120.1490">
    <property type="match status" value="1"/>
</dbReference>
<dbReference type="PANTHER" id="PTHR18956:SF6">
    <property type="entry name" value="HYALURONAN MEDIATED MOTILITY RECEPTOR"/>
    <property type="match status" value="1"/>
</dbReference>
<dbReference type="GO" id="GO:0016020">
    <property type="term" value="C:membrane"/>
    <property type="evidence" value="ECO:0007669"/>
    <property type="project" value="TreeGrafter"/>
</dbReference>
<organism evidence="7 8">
    <name type="scientific">Varanus komodoensis</name>
    <name type="common">Komodo dragon</name>
    <dbReference type="NCBI Taxonomy" id="61221"/>
    <lineage>
        <taxon>Eukaryota</taxon>
        <taxon>Metazoa</taxon>
        <taxon>Chordata</taxon>
        <taxon>Craniata</taxon>
        <taxon>Vertebrata</taxon>
        <taxon>Euteleostomi</taxon>
        <taxon>Lepidosauria</taxon>
        <taxon>Squamata</taxon>
        <taxon>Bifurcata</taxon>
        <taxon>Unidentata</taxon>
        <taxon>Episquamata</taxon>
        <taxon>Toxicofera</taxon>
        <taxon>Anguimorpha</taxon>
        <taxon>Paleoanguimorpha</taxon>
        <taxon>Varanoidea</taxon>
        <taxon>Varanidae</taxon>
        <taxon>Varanus</taxon>
    </lineage>
</organism>
<reference evidence="7" key="2">
    <citation type="submission" date="2025-09" db="UniProtKB">
        <authorList>
            <consortium name="Ensembl"/>
        </authorList>
    </citation>
    <scope>IDENTIFICATION</scope>
</reference>
<dbReference type="GO" id="GO:0005540">
    <property type="term" value="F:hyaluronic acid binding"/>
    <property type="evidence" value="ECO:0007669"/>
    <property type="project" value="InterPro"/>
</dbReference>
<dbReference type="OMA" id="HETSADM"/>
<dbReference type="PANTHER" id="PTHR18956">
    <property type="entry name" value="HYALURONAN MEDIATED MOTILITY RECEPTOR"/>
    <property type="match status" value="1"/>
</dbReference>